<reference evidence="1 3" key="1">
    <citation type="journal article" date="2020" name="Nat. Food">
        <title>A phased Vanilla planifolia genome enables genetic improvement of flavour and production.</title>
        <authorList>
            <person name="Hasing T."/>
            <person name="Tang H."/>
            <person name="Brym M."/>
            <person name="Khazi F."/>
            <person name="Huang T."/>
            <person name="Chambers A.H."/>
        </authorList>
    </citation>
    <scope>NUCLEOTIDE SEQUENCE [LARGE SCALE GENOMIC DNA]</scope>
    <source>
        <tissue evidence="1">Leaf</tissue>
    </source>
</reference>
<dbReference type="EMBL" id="JADCNL010000011">
    <property type="protein sequence ID" value="KAG0461723.1"/>
    <property type="molecule type" value="Genomic_DNA"/>
</dbReference>
<dbReference type="AlphaFoldDB" id="A0A835Q374"/>
<dbReference type="EMBL" id="JADCNL010000011">
    <property type="protein sequence ID" value="KAG0461718.1"/>
    <property type="molecule type" value="Genomic_DNA"/>
</dbReference>
<organism evidence="1 3">
    <name type="scientific">Vanilla planifolia</name>
    <name type="common">Vanilla</name>
    <dbReference type="NCBI Taxonomy" id="51239"/>
    <lineage>
        <taxon>Eukaryota</taxon>
        <taxon>Viridiplantae</taxon>
        <taxon>Streptophyta</taxon>
        <taxon>Embryophyta</taxon>
        <taxon>Tracheophyta</taxon>
        <taxon>Spermatophyta</taxon>
        <taxon>Magnoliopsida</taxon>
        <taxon>Liliopsida</taxon>
        <taxon>Asparagales</taxon>
        <taxon>Orchidaceae</taxon>
        <taxon>Vanilloideae</taxon>
        <taxon>Vanilleae</taxon>
        <taxon>Vanilla</taxon>
    </lineage>
</organism>
<proteinExistence type="predicted"/>
<evidence type="ECO:0000313" key="3">
    <source>
        <dbReference type="Proteomes" id="UP000636800"/>
    </source>
</evidence>
<sequence>MCAVLFCVAELKREHEGRGIRRRNFFGISPAPRGLSLFPPSGSLPFPERKGGALIEILCQGILEESAVNDGR</sequence>
<dbReference type="OrthoDB" id="432544at2759"/>
<gene>
    <name evidence="1" type="ORF">HPP92_022015</name>
    <name evidence="2" type="ORF">HPP92_022020</name>
</gene>
<name>A0A835Q374_VANPL</name>
<accession>A0A835Q374</accession>
<comment type="caution">
    <text evidence="1">The sequence shown here is derived from an EMBL/GenBank/DDBJ whole genome shotgun (WGS) entry which is preliminary data.</text>
</comment>
<dbReference type="Proteomes" id="UP000636800">
    <property type="component" value="Chromosome 11"/>
</dbReference>
<evidence type="ECO:0000313" key="1">
    <source>
        <dbReference type="EMBL" id="KAG0461718.1"/>
    </source>
</evidence>
<protein>
    <submittedName>
        <fullName evidence="1">Uncharacterized protein</fullName>
    </submittedName>
</protein>
<keyword evidence="3" id="KW-1185">Reference proteome</keyword>
<evidence type="ECO:0000313" key="2">
    <source>
        <dbReference type="EMBL" id="KAG0461723.1"/>
    </source>
</evidence>